<dbReference type="EMBL" id="BKCP01005294">
    <property type="protein sequence ID" value="GER37155.1"/>
    <property type="molecule type" value="Genomic_DNA"/>
</dbReference>
<keyword evidence="7" id="KW-0249">Electron transport</keyword>
<reference evidence="16" key="1">
    <citation type="journal article" date="2019" name="Curr. Biol.">
        <title>Genome Sequence of Striga asiatica Provides Insight into the Evolution of Plant Parasitism.</title>
        <authorList>
            <person name="Yoshida S."/>
            <person name="Kim S."/>
            <person name="Wafula E.K."/>
            <person name="Tanskanen J."/>
            <person name="Kim Y.M."/>
            <person name="Honaas L."/>
            <person name="Yang Z."/>
            <person name="Spallek T."/>
            <person name="Conn C.E."/>
            <person name="Ichihashi Y."/>
            <person name="Cheong K."/>
            <person name="Cui S."/>
            <person name="Der J.P."/>
            <person name="Gundlach H."/>
            <person name="Jiao Y."/>
            <person name="Hori C."/>
            <person name="Ishida J.K."/>
            <person name="Kasahara H."/>
            <person name="Kiba T."/>
            <person name="Kim M.S."/>
            <person name="Koo N."/>
            <person name="Laohavisit A."/>
            <person name="Lee Y.H."/>
            <person name="Lumba S."/>
            <person name="McCourt P."/>
            <person name="Mortimer J.C."/>
            <person name="Mutuku J.M."/>
            <person name="Nomura T."/>
            <person name="Sasaki-Sekimoto Y."/>
            <person name="Seto Y."/>
            <person name="Wang Y."/>
            <person name="Wakatake T."/>
            <person name="Sakakibara H."/>
            <person name="Demura T."/>
            <person name="Yamaguchi S."/>
            <person name="Yoneyama K."/>
            <person name="Manabe R.I."/>
            <person name="Nelson D.C."/>
            <person name="Schulman A.H."/>
            <person name="Timko M.P."/>
            <person name="dePamphilis C.W."/>
            <person name="Choi D."/>
            <person name="Shirasu K."/>
        </authorList>
    </citation>
    <scope>NUCLEOTIDE SEQUENCE [LARGE SCALE GENOMIC DNA]</scope>
    <source>
        <strain evidence="16">cv. UVA1</strain>
    </source>
</reference>
<dbReference type="SMART" id="SM00665">
    <property type="entry name" value="B561"/>
    <property type="match status" value="1"/>
</dbReference>
<dbReference type="InterPro" id="IPR043205">
    <property type="entry name" value="CYB561/CYBRD1-like"/>
</dbReference>
<feature type="domain" description="Cytochrome b561" evidence="14">
    <location>
        <begin position="22"/>
        <end position="221"/>
    </location>
</feature>
<organism evidence="15 16">
    <name type="scientific">Striga asiatica</name>
    <name type="common">Asiatic witchweed</name>
    <name type="synonym">Buchnera asiatica</name>
    <dbReference type="NCBI Taxonomy" id="4170"/>
    <lineage>
        <taxon>Eukaryota</taxon>
        <taxon>Viridiplantae</taxon>
        <taxon>Streptophyta</taxon>
        <taxon>Embryophyta</taxon>
        <taxon>Tracheophyta</taxon>
        <taxon>Spermatophyta</taxon>
        <taxon>Magnoliopsida</taxon>
        <taxon>eudicotyledons</taxon>
        <taxon>Gunneridae</taxon>
        <taxon>Pentapetalae</taxon>
        <taxon>asterids</taxon>
        <taxon>lamiids</taxon>
        <taxon>Lamiales</taxon>
        <taxon>Orobanchaceae</taxon>
        <taxon>Buchnereae</taxon>
        <taxon>Striga</taxon>
    </lineage>
</organism>
<dbReference type="PANTHER" id="PTHR10106:SF15">
    <property type="entry name" value="TRANSMEMBRANE ASCORBATE FERRIREDUCTASE 3-RELATED"/>
    <property type="match status" value="1"/>
</dbReference>
<evidence type="ECO:0000256" key="5">
    <source>
        <dbReference type="ARBA" id="ARBA00022692"/>
    </source>
</evidence>
<evidence type="ECO:0000259" key="14">
    <source>
        <dbReference type="PROSITE" id="PS50939"/>
    </source>
</evidence>
<comment type="cofactor">
    <cofactor evidence="1">
        <name>heme b</name>
        <dbReference type="ChEBI" id="CHEBI:60344"/>
    </cofactor>
</comment>
<comment type="catalytic activity">
    <reaction evidence="12">
        <text>Fe(3+)(out) + L-ascorbate(in) = monodehydro-L-ascorbate radical(in) + Fe(2+)(out) + H(+)</text>
        <dbReference type="Rhea" id="RHEA:30403"/>
        <dbReference type="ChEBI" id="CHEBI:15378"/>
        <dbReference type="ChEBI" id="CHEBI:29033"/>
        <dbReference type="ChEBI" id="CHEBI:29034"/>
        <dbReference type="ChEBI" id="CHEBI:38290"/>
        <dbReference type="ChEBI" id="CHEBI:59513"/>
        <dbReference type="EC" id="7.2.1.3"/>
    </reaction>
</comment>
<feature type="transmembrane region" description="Helical" evidence="13">
    <location>
        <begin position="61"/>
        <end position="81"/>
    </location>
</feature>
<evidence type="ECO:0000256" key="2">
    <source>
        <dbReference type="ARBA" id="ARBA00004141"/>
    </source>
</evidence>
<evidence type="ECO:0000256" key="11">
    <source>
        <dbReference type="ARBA" id="ARBA00024225"/>
    </source>
</evidence>
<dbReference type="EC" id="7.2.1.3" evidence="11"/>
<dbReference type="GO" id="GO:0046872">
    <property type="term" value="F:metal ion binding"/>
    <property type="evidence" value="ECO:0007669"/>
    <property type="project" value="UniProtKB-KW"/>
</dbReference>
<dbReference type="CDD" id="cd08766">
    <property type="entry name" value="Cyt_b561_ACYB-1_like"/>
    <property type="match status" value="1"/>
</dbReference>
<dbReference type="InterPro" id="IPR006593">
    <property type="entry name" value="Cyt_b561/ferric_Rdtase_TM"/>
</dbReference>
<keyword evidence="3" id="KW-0813">Transport</keyword>
<feature type="transmembrane region" description="Helical" evidence="13">
    <location>
        <begin position="21"/>
        <end position="41"/>
    </location>
</feature>
<keyword evidence="10 13" id="KW-0472">Membrane</keyword>
<dbReference type="PROSITE" id="PS50939">
    <property type="entry name" value="CYTOCHROME_B561"/>
    <property type="match status" value="1"/>
</dbReference>
<accession>A0A5A7PWC0</accession>
<feature type="transmembrane region" description="Helical" evidence="13">
    <location>
        <begin position="125"/>
        <end position="150"/>
    </location>
</feature>
<protein>
    <recommendedName>
        <fullName evidence="11">ascorbate ferrireductase (transmembrane)</fullName>
        <ecNumber evidence="11">7.2.1.3</ecNumber>
    </recommendedName>
</protein>
<feature type="transmembrane region" description="Helical" evidence="13">
    <location>
        <begin position="202"/>
        <end position="222"/>
    </location>
</feature>
<keyword evidence="16" id="KW-1185">Reference proteome</keyword>
<name>A0A5A7PWC0_STRAF</name>
<dbReference type="Proteomes" id="UP000325081">
    <property type="component" value="Unassembled WGS sequence"/>
</dbReference>
<dbReference type="GO" id="GO:0140571">
    <property type="term" value="F:transmembrane ascorbate ferrireductase activity"/>
    <property type="evidence" value="ECO:0007669"/>
    <property type="project" value="UniProtKB-EC"/>
</dbReference>
<evidence type="ECO:0000256" key="10">
    <source>
        <dbReference type="ARBA" id="ARBA00023136"/>
    </source>
</evidence>
<evidence type="ECO:0000256" key="13">
    <source>
        <dbReference type="SAM" id="Phobius"/>
    </source>
</evidence>
<evidence type="ECO:0000256" key="6">
    <source>
        <dbReference type="ARBA" id="ARBA00022723"/>
    </source>
</evidence>
<gene>
    <name evidence="15" type="ORF">STAS_13544</name>
</gene>
<dbReference type="AlphaFoldDB" id="A0A5A7PWC0"/>
<evidence type="ECO:0000256" key="12">
    <source>
        <dbReference type="ARBA" id="ARBA00051575"/>
    </source>
</evidence>
<dbReference type="Gene3D" id="1.20.120.1770">
    <property type="match status" value="1"/>
</dbReference>
<evidence type="ECO:0000256" key="9">
    <source>
        <dbReference type="ARBA" id="ARBA00023004"/>
    </source>
</evidence>
<evidence type="ECO:0000256" key="7">
    <source>
        <dbReference type="ARBA" id="ARBA00022982"/>
    </source>
</evidence>
<dbReference type="Pfam" id="PF03188">
    <property type="entry name" value="Cytochrom_B561"/>
    <property type="match status" value="1"/>
</dbReference>
<evidence type="ECO:0000256" key="1">
    <source>
        <dbReference type="ARBA" id="ARBA00001970"/>
    </source>
</evidence>
<evidence type="ECO:0000313" key="16">
    <source>
        <dbReference type="Proteomes" id="UP000325081"/>
    </source>
</evidence>
<comment type="subcellular location">
    <subcellularLocation>
        <location evidence="2">Membrane</location>
        <topology evidence="2">Multi-pass membrane protein</topology>
    </subcellularLocation>
</comment>
<keyword evidence="9" id="KW-0408">Iron</keyword>
<keyword evidence="6" id="KW-0479">Metal-binding</keyword>
<dbReference type="PANTHER" id="PTHR10106">
    <property type="entry name" value="CYTOCHROME B561-RELATED"/>
    <property type="match status" value="1"/>
</dbReference>
<proteinExistence type="predicted"/>
<evidence type="ECO:0000256" key="3">
    <source>
        <dbReference type="ARBA" id="ARBA00022448"/>
    </source>
</evidence>
<sequence>MDQSIEGHRYRYRRPASCMTVSAHLFGILAIMLLLVWLLHYREGLDLESYNANRVFNVHPFLMFFGFIFMIGEAMMAYKTVGAERKVQKSIHMFIHFVAIVLGIVGLHAAFKFHEIKGLTNLYSLHSWIGIGTFSLFCLQWLFGLGTFMLSGASNETRARAAPWHVNGGRALLYMAICTALTGLMEKATYMGLRHQSEARLINFLAIAILLFGISVDLSVSLGRYV</sequence>
<comment type="caution">
    <text evidence="15">The sequence shown here is derived from an EMBL/GenBank/DDBJ whole genome shotgun (WGS) entry which is preliminary data.</text>
</comment>
<dbReference type="GO" id="GO:0016020">
    <property type="term" value="C:membrane"/>
    <property type="evidence" value="ECO:0007669"/>
    <property type="project" value="UniProtKB-SubCell"/>
</dbReference>
<evidence type="ECO:0000313" key="15">
    <source>
        <dbReference type="EMBL" id="GER37155.1"/>
    </source>
</evidence>
<keyword evidence="8 13" id="KW-1133">Transmembrane helix</keyword>
<keyword evidence="5 13" id="KW-0812">Transmembrane</keyword>
<keyword evidence="4" id="KW-0349">Heme</keyword>
<evidence type="ECO:0000256" key="8">
    <source>
        <dbReference type="ARBA" id="ARBA00022989"/>
    </source>
</evidence>
<evidence type="ECO:0000256" key="4">
    <source>
        <dbReference type="ARBA" id="ARBA00022617"/>
    </source>
</evidence>
<dbReference type="OrthoDB" id="907479at2759"/>
<feature type="transmembrane region" description="Helical" evidence="13">
    <location>
        <begin position="93"/>
        <end position="113"/>
    </location>
</feature>
<feature type="transmembrane region" description="Helical" evidence="13">
    <location>
        <begin position="171"/>
        <end position="190"/>
    </location>
</feature>
<dbReference type="FunFam" id="1.20.120.1770:FF:000001">
    <property type="entry name" value="Cytochrome b reductase 1"/>
    <property type="match status" value="1"/>
</dbReference>